<feature type="coiled-coil region" evidence="1">
    <location>
        <begin position="3002"/>
        <end position="3036"/>
    </location>
</feature>
<organism evidence="4 5">
    <name type="scientific">Mytilus galloprovincialis</name>
    <name type="common">Mediterranean mussel</name>
    <dbReference type="NCBI Taxonomy" id="29158"/>
    <lineage>
        <taxon>Eukaryota</taxon>
        <taxon>Metazoa</taxon>
        <taxon>Spiralia</taxon>
        <taxon>Lophotrochozoa</taxon>
        <taxon>Mollusca</taxon>
        <taxon>Bivalvia</taxon>
        <taxon>Autobranchia</taxon>
        <taxon>Pteriomorphia</taxon>
        <taxon>Mytilida</taxon>
        <taxon>Mytiloidea</taxon>
        <taxon>Mytilidae</taxon>
        <taxon>Mytilinae</taxon>
        <taxon>Mytilus</taxon>
    </lineage>
</organism>
<feature type="region of interest" description="Disordered" evidence="2">
    <location>
        <begin position="2814"/>
        <end position="2853"/>
    </location>
</feature>
<feature type="coiled-coil region" evidence="1">
    <location>
        <begin position="2747"/>
        <end position="2777"/>
    </location>
</feature>
<feature type="compositionally biased region" description="Basic residues" evidence="2">
    <location>
        <begin position="2828"/>
        <end position="2839"/>
    </location>
</feature>
<keyword evidence="3" id="KW-1133">Transmembrane helix</keyword>
<dbReference type="EMBL" id="UYJE01009957">
    <property type="protein sequence ID" value="VDI78377.1"/>
    <property type="molecule type" value="Genomic_DNA"/>
</dbReference>
<evidence type="ECO:0000256" key="2">
    <source>
        <dbReference type="SAM" id="MobiDB-lite"/>
    </source>
</evidence>
<feature type="compositionally biased region" description="Low complexity" evidence="2">
    <location>
        <begin position="3488"/>
        <end position="3499"/>
    </location>
</feature>
<feature type="region of interest" description="Disordered" evidence="2">
    <location>
        <begin position="3802"/>
        <end position="3823"/>
    </location>
</feature>
<dbReference type="Gene3D" id="2.10.50.10">
    <property type="entry name" value="Tumor Necrosis Factor Receptor, subunit A, domain 2"/>
    <property type="match status" value="3"/>
</dbReference>
<evidence type="ECO:0000256" key="3">
    <source>
        <dbReference type="SAM" id="Phobius"/>
    </source>
</evidence>
<dbReference type="SMART" id="SM01411">
    <property type="entry name" value="Ephrin_rec_like"/>
    <property type="match status" value="18"/>
</dbReference>
<gene>
    <name evidence="4" type="ORF">MGAL_10B038199</name>
</gene>
<keyword evidence="1" id="KW-0175">Coiled coil</keyword>
<feature type="region of interest" description="Disordered" evidence="2">
    <location>
        <begin position="3478"/>
        <end position="3513"/>
    </location>
</feature>
<feature type="coiled-coil region" evidence="1">
    <location>
        <begin position="3825"/>
        <end position="3852"/>
    </location>
</feature>
<feature type="coiled-coil region" evidence="1">
    <location>
        <begin position="2635"/>
        <end position="2719"/>
    </location>
</feature>
<feature type="compositionally biased region" description="Basic and acidic residues" evidence="2">
    <location>
        <begin position="2557"/>
        <end position="2582"/>
    </location>
</feature>
<feature type="compositionally biased region" description="Low complexity" evidence="2">
    <location>
        <begin position="3802"/>
        <end position="3814"/>
    </location>
</feature>
<name>A0A8B6HFK7_MYTGA</name>
<protein>
    <submittedName>
        <fullName evidence="4">Uncharacterized protein</fullName>
    </submittedName>
</protein>
<dbReference type="PANTHER" id="PTHR47236:SF5">
    <property type="entry name" value="GENE, 32742-RELATED"/>
    <property type="match status" value="1"/>
</dbReference>
<sequence>MLNDSQCPTGTVHPIIGHQCPAGHYCPIGTEYPIGCPAGSYQDLTNQNYCKACPLGHYCYANTSDYTPNICPGGYYCELNTTDIYEYPCPPGTFNNLTQQHSIAACESCTQGMYCQGYGNAYPTGNCSAGWYCTNGSSIAQPTVTGGECTAGNFCPEGSYEMQNCTAGKYCPTNGLDAPLADCDAGYYCPASSTSPQQIDCPVGHYCPTGSDLPDPCANGTYGPVIRLQVPSDCTPCDGGYYCNGTGLNAVSGQCDAGFYCPPGQTQPNPYDYRCTLGHYCLVQTATPTRCNNGFFQNELEKDSCKPCTEGYYCDNSIEAIGDLTNYTCPLGQYCPGQTEYGNQYPCPSGTFNNRSGMVNETDCQQCTPGYYCQNTGLPEPQGLCFPGYYCNGSTIDPNPSDGLCPVGNYCPEGSYQPTACPDGTIAASTGNDNLTDCQLCKPGNYCTPASSKNGHSLPCDAGFICMTGSNVASPTDGLIGYICPAGHYCLSGAVTETPCDIGTYAPSTGLGACLDCLEGTTCPTMGMNATLPCPSGHYCLNGTYNDGIPCSIGTYNPHEGLSSEDECLACPPGLYCDQSGLSAPAGNCSAGFLCLGNATVAAPNDGVNGPCPHGYYCEEGTVAATLCPRGTQRNQTNGASESDCFPCDAGYYCANEGMLGPSGVCQERYYCPDTSKIQSDAPSGYQCPPGFYCPQGTANPIACPPGKYQPNYGSIECIDCPSGFYCMLNSSDPEPCSPFSYCPNGTINPIQCPDGQYTDNSTTGLERADDCPYCPAGKYCTGGQITGPCAAGYFCLANMTIPNPDNSLRPDGGLCPYGYYCPEGTPDKLTCPAGKFIAIEGANSSADCNECPGGRVCAHNSTLSEPCYSGYYCPFGVANPVPCPVETYNDLQEADDLAWCKLCPSGYRCNETGIADYTIYPCPVGTYCPNGSLDILPCPVGTYRDTIAAGNISDCHLCPAGNRCPNESMTYSGIQCDEGYHCPDGAQIQVLCAAGYYCNFSMAQVPCPPGYYCPNGTAYPIPCPQGHYCGKLDSCNVSDAGAIEPVMCPLGYKEYDGSPRATFEDTCEPCKPGTFGAHTSRAVCEACRAGVVCLAMATTDQPVANASSIAEIFGPNATNSYLCPAGYYCPQNSSSPTPCPAGRYNAYSEGKSINDCELCPVNHFNKWEAQEGCYFCGGQAFQSERGQTTCDCTGSGRDFQESDRTCPCGAGFIENTDIIDCTKKVYDLCLSGTTRAQNGECLTDGEWEDYCSNYVCDTYVGYDRYIGVCLCQSDYLEDVCNLECRIAQRDRIGLVCAEPPLEVHVVIRHANDSVSHEITSDNMLSSINSREAITQDQCSLLDGTENTIHLVESGPSGFLGVYNPTTSDVVSLFTSNVKDSSITYNASVDSNQYTGRRRLLATSSLANSTFTGIANPVTCLEYGEIMAWAVSNSYYPVYDINNLFNTNGNFDYGGFRLLVESMVQSTSSATLFFYQFNDPGVYVFYVSNDVNKKMYIRVMAQNSVCSEDGPFFPPTSRYFIQNGIGLASDILQAPDWAIIFIILGAALLAMVIMLIALVLFRKYGWTKTSYLFPFYRARTRKYNFDDYSSKGSTVHPARKFHRNMEAAALPNAVEVKSDDFWDYDRQCDLEAFNTKTLYDTLSKQSNKVTQTIGRQKDEVKNMYQRVANQNESLKGLWAAKMNLKGPGVLATDGDIAVYDEKLRALENELERRKDVGRQFEEILIRQKELMTDDETCREKHQVEYQASLREAVRTLQEHVKHIQEGGINKDGDIDLEAHTSNNSRVTMLVSNMVDESKSECQRVGAWGITGEGTGGRLVRAGNTSPMKREQLFGPDMSVKATDLVAIDNNTGLIRPKPGTKIVLADGSLIDVPPNHFVHPQTGHVLPIQGNVAYDPVTSRLVFVVDSATGEAARADEPFIPFVPFPTRDGQPIKTKLKPMEHKSDMKFGAPISDPVTGIHVPIMAVTMHPQTGAILPIGCTHVDPVTGLPTPVEVGSVMVDPNSGQAVPILAVSLDPSSGDVVPVGGVKQGDRRPIPIIPGDLYVEPLSGKVVRVHIGILQDTTVLPSSGGFQALLDSSVLACEARVNDVMDHYTKAVFNQTGTNINVRLEESNMMAAIAELEKARARMKSHLLRNQHDTERRLERASVLAVTGGCPGMYEFSKTGQLLPILVGTTMMDPAGSGQEVPILGAATDKKTGNTVPLGGTMEDPEGGGLVPISIGKKAVDPVTGVMSPVISVRSNPDNGLAIPVTLSTGGARKKKPPPGALAMLEEELVARRTYWRRQRQHEKEVTYKEHQTAQQLLFDMDSVTSKTIQKFLEDIDVEVHNMSESEKREFQRRGGAEQEYSLVVPPDVVAVLTQGDANEHSHEEGHIAAHVKLCDVLRKFYTKLQQEEKQFKDKLGDLDGAMNPDAENTAMKRYRQAKNRLQAELQDHIITRMHGLDEAHSALEYARERSELCATEAKMVLTHEALLAGDFDCQLSGVYGDVENTGEKDSELIPLLKQLIAMLESGGPFTLSSELLNLINSGKNIAGSQNTTNITNMGQGQGQDGNRGSNDQDKDKNGKDLNKKSKKKDKEEVKHVTSSMGGTVIGTGGQNSSVDDGNIFGGKNQGTQADLQRAMFEKQAYEAAKLENDLKRSELDTINDTLDECEKNKQRAIDEAKADLERKLAKVKTEQEQEKVMMDYATNMQKLNESFEKNKQKQLDTLRQKLLEHRRQGKKDLHRKHIGEAQAQGLPADSVPSVQNQSYEELMKDLLRLQKQQEEMMAEMRKKSADEGDKVKPADIDKELEQQIRAMDLSKAQKEQMIQLANKRSHELSKQVEEMKRKLRERKERKKAGSLTADEDQNLSEEEKRKLMEAREMQNDADRMMEEQAILDTMKLMEQEQKRKAEEDALKEILKNESAQERDRIMGQFHQQMRKMNNRFDDERSEMEDKVKAKLAAKKRLKDELEKEKAVSKELDRITKTHVAKGDADTAEVIMQINDKVNGEKMTADQEKLLREQMAKQEEIEKKQLDEARKMNRNIEDEFDAERQSIDGNMASQKKLSLEAHTSKFERDIALHHPNITDAEYQKLLAKHKAELAALERNLDEERERQNNVLKAKIKQRQKKRAETLEDKHRIEREQELARQQQERDRLNEKLARIIEKSALVENVKGKDDDTAENMIYSVLRQRHLKEAIHLEDQLARELAAARRRARADIESRRNEERDRLLAVFEQEMKDLIADSSDLSPEELALRKEQLRKQQEKQLKDFDNVTTKLLEQAEKETTPQQKIQETHARLQLKEKQLNELADAMKQYSPKDALYKKYQEDARSATDEAKRYKDDVWKKMQDEYERRKAEQKQREEEKQRKLMEQFKNMEREMEEEHRREMQRQKDREAEKERLRKQQIEERDRRQQDEIKKMNVNGDEKERLLREHQEHINKMKSNMEEEQARSKANLQARLDARKKNRIDSNKAKLEKESLLDMDAEHREDLARLQAEDDLTSRLPPVGGSSDSTPGGPSGAGAPGSFVSTGNQEQDWVNMLMMSPLFKQINDLAEMLDKTPEGGATSDKIMGGDYSQAYMDVKDAQWQCKGDLVPVDINNITPSQFVIYRYGVFVIRLLHQSIGTPDVSLLLASNLPPNNYGKNAFRNSVFYENGRRIIFVRRERMDSIGEFVVVILHTLAHIKVGDMTDDSNTLFLREFYKALRVVCQDMFFSRTNSSSAASSMMGAPSVGSRTALESALGQTRSADEKMNVIGDLVDMKVEGPTQLDFSEQRMSQRLYGAESLASNARLRQYLMAKGGIMTTSDFVSVRMAELRGLKSPLTSPKSSPKKQIAPPPVVSTRDLLDSKLMDLETKNDSLNEELAQTMKNEAEIREGIKSMTDSHDSRLPTEQEKLVSLLAKKEDLMKRIAYTEADITKKEKELKSKKR</sequence>
<comment type="caution">
    <text evidence="4">The sequence shown here is derived from an EMBL/GenBank/DDBJ whole genome shotgun (WGS) entry which is preliminary data.</text>
</comment>
<keyword evidence="5" id="KW-1185">Reference proteome</keyword>
<feature type="coiled-coil region" evidence="1">
    <location>
        <begin position="3176"/>
        <end position="3207"/>
    </location>
</feature>
<feature type="transmembrane region" description="Helical" evidence="3">
    <location>
        <begin position="1537"/>
        <end position="1561"/>
    </location>
</feature>
<feature type="coiled-coil region" evidence="1">
    <location>
        <begin position="3069"/>
        <end position="3148"/>
    </location>
</feature>
<feature type="region of interest" description="Disordered" evidence="2">
    <location>
        <begin position="2537"/>
        <end position="2600"/>
    </location>
</feature>
<evidence type="ECO:0000256" key="1">
    <source>
        <dbReference type="SAM" id="Coils"/>
    </source>
</evidence>
<dbReference type="OrthoDB" id="6104470at2759"/>
<dbReference type="PANTHER" id="PTHR47236">
    <property type="entry name" value="GENE, 32742-RELATED-RELATED"/>
    <property type="match status" value="1"/>
</dbReference>
<evidence type="ECO:0000313" key="4">
    <source>
        <dbReference type="EMBL" id="VDI78377.1"/>
    </source>
</evidence>
<dbReference type="SUPFAM" id="SSF57184">
    <property type="entry name" value="Growth factor receptor domain"/>
    <property type="match status" value="4"/>
</dbReference>
<dbReference type="Proteomes" id="UP000596742">
    <property type="component" value="Unassembled WGS sequence"/>
</dbReference>
<reference evidence="4" key="1">
    <citation type="submission" date="2018-11" db="EMBL/GenBank/DDBJ databases">
        <authorList>
            <person name="Alioto T."/>
            <person name="Alioto T."/>
        </authorList>
    </citation>
    <scope>NUCLEOTIDE SEQUENCE</scope>
</reference>
<feature type="compositionally biased region" description="Basic and acidic residues" evidence="2">
    <location>
        <begin position="2815"/>
        <end position="2827"/>
    </location>
</feature>
<dbReference type="InterPro" id="IPR009030">
    <property type="entry name" value="Growth_fac_rcpt_cys_sf"/>
</dbReference>
<keyword evidence="3" id="KW-0812">Transmembrane</keyword>
<keyword evidence="3" id="KW-0472">Membrane</keyword>
<proteinExistence type="predicted"/>
<feature type="region of interest" description="Disordered" evidence="2">
    <location>
        <begin position="3333"/>
        <end position="3415"/>
    </location>
</feature>
<evidence type="ECO:0000313" key="5">
    <source>
        <dbReference type="Proteomes" id="UP000596742"/>
    </source>
</evidence>
<accession>A0A8B6HFK7</accession>